<dbReference type="Proteomes" id="UP000230882">
    <property type="component" value="Unassembled WGS sequence"/>
</dbReference>
<organism evidence="2 3">
    <name type="scientific">bacterium (Candidatus Gribaldobacteria) CG10_big_fil_rev_8_21_14_0_10_37_46</name>
    <dbReference type="NCBI Taxonomy" id="2014276"/>
    <lineage>
        <taxon>Bacteria</taxon>
        <taxon>Candidatus Gribaldobacteria</taxon>
    </lineage>
</organism>
<name>A0A2H0UXF1_9BACT</name>
<dbReference type="EMBL" id="PFAU01000003">
    <property type="protein sequence ID" value="PIR91521.1"/>
    <property type="molecule type" value="Genomic_DNA"/>
</dbReference>
<protein>
    <recommendedName>
        <fullName evidence="1">DUF6938 domain-containing protein</fullName>
    </recommendedName>
</protein>
<dbReference type="AlphaFoldDB" id="A0A2H0UXF1"/>
<feature type="non-terminal residue" evidence="2">
    <location>
        <position position="293"/>
    </location>
</feature>
<comment type="caution">
    <text evidence="2">The sequence shown here is derived from an EMBL/GenBank/DDBJ whole genome shotgun (WGS) entry which is preliminary data.</text>
</comment>
<evidence type="ECO:0000313" key="3">
    <source>
        <dbReference type="Proteomes" id="UP000230882"/>
    </source>
</evidence>
<evidence type="ECO:0000313" key="2">
    <source>
        <dbReference type="EMBL" id="PIR91521.1"/>
    </source>
</evidence>
<dbReference type="InterPro" id="IPR054218">
    <property type="entry name" value="DUF6938"/>
</dbReference>
<reference evidence="3" key="1">
    <citation type="submission" date="2017-09" db="EMBL/GenBank/DDBJ databases">
        <title>Depth-based differentiation of microbial function through sediment-hosted aquifers and enrichment of novel symbionts in the deep terrestrial subsurface.</title>
        <authorList>
            <person name="Probst A.J."/>
            <person name="Ladd B."/>
            <person name="Jarett J.K."/>
            <person name="Geller-Mcgrath D.E."/>
            <person name="Sieber C.M.K."/>
            <person name="Emerson J.B."/>
            <person name="Anantharaman K."/>
            <person name="Thomas B.C."/>
            <person name="Malmstrom R."/>
            <person name="Stieglmeier M."/>
            <person name="Klingl A."/>
            <person name="Woyke T."/>
            <person name="Ryan C.M."/>
            <person name="Banfield J.F."/>
        </authorList>
    </citation>
    <scope>NUCLEOTIDE SEQUENCE [LARGE SCALE GENOMIC DNA]</scope>
</reference>
<gene>
    <name evidence="2" type="ORF">COU02_00090</name>
</gene>
<proteinExistence type="predicted"/>
<sequence length="293" mass="33568">FFVPAFMAEVFNYPGDIFCVVCDADIARSWASLNPSQSKIKYLVPNSRVVERLMLYGVKKENIFLTGYPLPQENTKKASKDLGYRLLNLDPKKKYRQNYKPLIKGFLGDLPRKPNHPLTITFAVGGAGVQKEIGVKILKSLSLKIKTKKIKIILVAGIRKKVKDYFLKHIKHLGLKKNLGKNIKIIWEKNIENYFKKFNQALRKTDILWTKPSELSFYTALGLPIIIAPPIGSQEDFNKQWLLRLGSAIPQENPDYTAQWLFDFLESGWFAEAAMQGFIEGEKLAIYKIEKII</sequence>
<feature type="domain" description="DUF6938" evidence="1">
    <location>
        <begin position="115"/>
        <end position="173"/>
    </location>
</feature>
<accession>A0A2H0UXF1</accession>
<feature type="non-terminal residue" evidence="2">
    <location>
        <position position="1"/>
    </location>
</feature>
<evidence type="ECO:0000259" key="1">
    <source>
        <dbReference type="Pfam" id="PF22053"/>
    </source>
</evidence>
<dbReference type="Pfam" id="PF22053">
    <property type="entry name" value="DUF6938"/>
    <property type="match status" value="1"/>
</dbReference>